<dbReference type="PANTHER" id="PTHR21666">
    <property type="entry name" value="PEPTIDASE-RELATED"/>
    <property type="match status" value="1"/>
</dbReference>
<comment type="caution">
    <text evidence="2">The sequence shown here is derived from an EMBL/GenBank/DDBJ whole genome shotgun (WGS) entry which is preliminary data.</text>
</comment>
<dbReference type="Pfam" id="PF01551">
    <property type="entry name" value="Peptidase_M23"/>
    <property type="match status" value="1"/>
</dbReference>
<accession>A0A0G0BZJ7</accession>
<protein>
    <recommendedName>
        <fullName evidence="1">M23ase beta-sheet core domain-containing protein</fullName>
    </recommendedName>
</protein>
<dbReference type="STRING" id="1618566.UR35_C0009G0046"/>
<evidence type="ECO:0000313" key="3">
    <source>
        <dbReference type="Proteomes" id="UP000034778"/>
    </source>
</evidence>
<dbReference type="SUPFAM" id="SSF51261">
    <property type="entry name" value="Duplicated hybrid motif"/>
    <property type="match status" value="1"/>
</dbReference>
<evidence type="ECO:0000313" key="2">
    <source>
        <dbReference type="EMBL" id="KKP44335.1"/>
    </source>
</evidence>
<gene>
    <name evidence="2" type="ORF">UR35_C0009G0046</name>
</gene>
<dbReference type="InterPro" id="IPR050570">
    <property type="entry name" value="Cell_wall_metabolism_enzyme"/>
</dbReference>
<dbReference type="InterPro" id="IPR011055">
    <property type="entry name" value="Dup_hybrid_motif"/>
</dbReference>
<proteinExistence type="predicted"/>
<dbReference type="Proteomes" id="UP000034778">
    <property type="component" value="Unassembled WGS sequence"/>
</dbReference>
<dbReference type="PANTHER" id="PTHR21666:SF270">
    <property type="entry name" value="MUREIN HYDROLASE ACTIVATOR ENVC"/>
    <property type="match status" value="1"/>
</dbReference>
<feature type="domain" description="M23ase beta-sheet core" evidence="1">
    <location>
        <begin position="125"/>
        <end position="220"/>
    </location>
</feature>
<dbReference type="EMBL" id="LBOW01000009">
    <property type="protein sequence ID" value="KKP44335.1"/>
    <property type="molecule type" value="Genomic_DNA"/>
</dbReference>
<dbReference type="CDD" id="cd12797">
    <property type="entry name" value="M23_peptidase"/>
    <property type="match status" value="1"/>
</dbReference>
<evidence type="ECO:0000259" key="1">
    <source>
        <dbReference type="Pfam" id="PF01551"/>
    </source>
</evidence>
<dbReference type="Gene3D" id="2.70.70.10">
    <property type="entry name" value="Glucose Permease (Domain IIA)"/>
    <property type="match status" value="1"/>
</dbReference>
<reference evidence="2 3" key="1">
    <citation type="journal article" date="2015" name="Nature">
        <title>rRNA introns, odd ribosomes, and small enigmatic genomes across a large radiation of phyla.</title>
        <authorList>
            <person name="Brown C.T."/>
            <person name="Hug L.A."/>
            <person name="Thomas B.C."/>
            <person name="Sharon I."/>
            <person name="Castelle C.J."/>
            <person name="Singh A."/>
            <person name="Wilkins M.J."/>
            <person name="Williams K.H."/>
            <person name="Banfield J.F."/>
        </authorList>
    </citation>
    <scope>NUCLEOTIDE SEQUENCE [LARGE SCALE GENOMIC DNA]</scope>
</reference>
<dbReference type="AlphaFoldDB" id="A0A0G0BZJ7"/>
<dbReference type="InterPro" id="IPR016047">
    <property type="entry name" value="M23ase_b-sheet_dom"/>
</dbReference>
<sequence>MKYITLSLPKYRLSINFKFIKRRRSSLDEPIIPSVKLLNLKYRVGGTTRKFFRHLFEHKKVRALFGTNMALMIMASSFMPNTAIGNIQTETPVYVVNGTETPINTEIGTQFPTDPIRITQGYNFFHPGLDLDGITGDTIKPIKKGKIISIDHSKFAYGNSVIVDHGNELTSLYAHLSKINVSNGQEVTTNTSLGEMGATGRAFGDHLHLEVRDHGVTLNPLSILPR</sequence>
<organism evidence="2 3">
    <name type="scientific">Candidatus Woesebacteria bacterium GW2011_GWB1_33_22</name>
    <dbReference type="NCBI Taxonomy" id="1618566"/>
    <lineage>
        <taxon>Bacteria</taxon>
        <taxon>Candidatus Woeseibacteriota</taxon>
    </lineage>
</organism>
<name>A0A0G0BZJ7_9BACT</name>
<dbReference type="GO" id="GO:0004222">
    <property type="term" value="F:metalloendopeptidase activity"/>
    <property type="evidence" value="ECO:0007669"/>
    <property type="project" value="TreeGrafter"/>
</dbReference>